<sequence>MFRNRGGICSEGREVGQGGVGRTGLFRCEPSDYCRLEREQQKANELLPLLNFRRRLPRGLLRGRGTDFDGRSGQCPDVWMTCRY</sequence>
<reference evidence="1" key="1">
    <citation type="submission" date="2022-03" db="EMBL/GenBank/DDBJ databases">
        <authorList>
            <person name="Martin H S."/>
        </authorList>
    </citation>
    <scope>NUCLEOTIDE SEQUENCE</scope>
</reference>
<name>A0ABN8HVP0_9NEOP</name>
<proteinExistence type="predicted"/>
<evidence type="ECO:0000313" key="1">
    <source>
        <dbReference type="EMBL" id="CAH2039910.1"/>
    </source>
</evidence>
<dbReference type="EMBL" id="OW152823">
    <property type="protein sequence ID" value="CAH2039910.1"/>
    <property type="molecule type" value="Genomic_DNA"/>
</dbReference>
<feature type="non-terminal residue" evidence="1">
    <location>
        <position position="84"/>
    </location>
</feature>
<gene>
    <name evidence="1" type="ORF">IPOD504_LOCUS2101</name>
</gene>
<dbReference type="Proteomes" id="UP000837857">
    <property type="component" value="Chromosome 11"/>
</dbReference>
<evidence type="ECO:0000313" key="2">
    <source>
        <dbReference type="Proteomes" id="UP000837857"/>
    </source>
</evidence>
<organism evidence="1 2">
    <name type="scientific">Iphiclides podalirius</name>
    <name type="common">scarce swallowtail</name>
    <dbReference type="NCBI Taxonomy" id="110791"/>
    <lineage>
        <taxon>Eukaryota</taxon>
        <taxon>Metazoa</taxon>
        <taxon>Ecdysozoa</taxon>
        <taxon>Arthropoda</taxon>
        <taxon>Hexapoda</taxon>
        <taxon>Insecta</taxon>
        <taxon>Pterygota</taxon>
        <taxon>Neoptera</taxon>
        <taxon>Endopterygota</taxon>
        <taxon>Lepidoptera</taxon>
        <taxon>Glossata</taxon>
        <taxon>Ditrysia</taxon>
        <taxon>Papilionoidea</taxon>
        <taxon>Papilionidae</taxon>
        <taxon>Papilioninae</taxon>
        <taxon>Iphiclides</taxon>
    </lineage>
</organism>
<protein>
    <submittedName>
        <fullName evidence="1">Uncharacterized protein</fullName>
    </submittedName>
</protein>
<accession>A0ABN8HVP0</accession>
<keyword evidence="2" id="KW-1185">Reference proteome</keyword>